<feature type="region of interest" description="Disordered" evidence="1">
    <location>
        <begin position="104"/>
        <end position="183"/>
    </location>
</feature>
<dbReference type="EMBL" id="JBJJXI010000122">
    <property type="protein sequence ID" value="KAL3389965.1"/>
    <property type="molecule type" value="Genomic_DNA"/>
</dbReference>
<evidence type="ECO:0000313" key="2">
    <source>
        <dbReference type="EMBL" id="KAL3389965.1"/>
    </source>
</evidence>
<feature type="compositionally biased region" description="Basic residues" evidence="1">
    <location>
        <begin position="152"/>
        <end position="161"/>
    </location>
</feature>
<proteinExistence type="predicted"/>
<reference evidence="2 3" key="1">
    <citation type="journal article" date="2024" name="bioRxiv">
        <title>A reference genome for Trichogramma kaykai: A tiny desert-dwelling parasitoid wasp with competing sex-ratio distorters.</title>
        <authorList>
            <person name="Culotta J."/>
            <person name="Lindsey A.R."/>
        </authorList>
    </citation>
    <scope>NUCLEOTIDE SEQUENCE [LARGE SCALE GENOMIC DNA]</scope>
    <source>
        <strain evidence="2 3">KSX58</strain>
    </source>
</reference>
<keyword evidence="3" id="KW-1185">Reference proteome</keyword>
<comment type="caution">
    <text evidence="2">The sequence shown here is derived from an EMBL/GenBank/DDBJ whole genome shotgun (WGS) entry which is preliminary data.</text>
</comment>
<dbReference type="AlphaFoldDB" id="A0ABD2WA67"/>
<dbReference type="Proteomes" id="UP001627154">
    <property type="component" value="Unassembled WGS sequence"/>
</dbReference>
<feature type="compositionally biased region" description="Acidic residues" evidence="1">
    <location>
        <begin position="16"/>
        <end position="32"/>
    </location>
</feature>
<organism evidence="2 3">
    <name type="scientific">Trichogramma kaykai</name>
    <dbReference type="NCBI Taxonomy" id="54128"/>
    <lineage>
        <taxon>Eukaryota</taxon>
        <taxon>Metazoa</taxon>
        <taxon>Ecdysozoa</taxon>
        <taxon>Arthropoda</taxon>
        <taxon>Hexapoda</taxon>
        <taxon>Insecta</taxon>
        <taxon>Pterygota</taxon>
        <taxon>Neoptera</taxon>
        <taxon>Endopterygota</taxon>
        <taxon>Hymenoptera</taxon>
        <taxon>Apocrita</taxon>
        <taxon>Proctotrupomorpha</taxon>
        <taxon>Chalcidoidea</taxon>
        <taxon>Trichogrammatidae</taxon>
        <taxon>Trichogramma</taxon>
    </lineage>
</organism>
<gene>
    <name evidence="2" type="ORF">TKK_015315</name>
</gene>
<name>A0ABD2WA67_9HYME</name>
<protein>
    <submittedName>
        <fullName evidence="2">Uncharacterized protein</fullName>
    </submittedName>
</protein>
<evidence type="ECO:0000313" key="3">
    <source>
        <dbReference type="Proteomes" id="UP001627154"/>
    </source>
</evidence>
<feature type="region of interest" description="Disordered" evidence="1">
    <location>
        <begin position="1"/>
        <end position="35"/>
    </location>
</feature>
<sequence length="183" mass="20751">MNNQNQHPNPDANVGDGDDNGEEQEMEGECQLDPDYGKAVVEFEESYEVEAYQKTRKRGSKGNSAKRWNFIQQDCRIAAKIMVQQIQAIRTNACRRANNYWRWRGRGDQNCDRHGRRGQARGGVQPTSRGQRGPEGEPLYQGPHRGVGQRGQPKRGGHPRGRGQLQGGGQANLRKRHENPEHR</sequence>
<accession>A0ABD2WA67</accession>
<evidence type="ECO:0000256" key="1">
    <source>
        <dbReference type="SAM" id="MobiDB-lite"/>
    </source>
</evidence>